<dbReference type="KEGG" id="hpaa:E5Q53_02815"/>
<accession>A0AAE6JVG6</accession>
<dbReference type="KEGG" id="hpaa:E5Q53_08260"/>
<dbReference type="AlphaFoldDB" id="A0AAE6JVG6"/>
<sequence length="330" mass="37034">MNVLHFIGIDVAKKKFDVAYLKDKDRQLVKTKVLENKPAGFSQLLDWMKKNVTDDFSQIHITMEPTGVYHEALAHFLHDHGCIVNLINPARLPKFAAYKGFVHKNDRGDSKLLALFGTENPQERWLPESKSIRELKAKLARLEALKGDLLRENNRLEQAEATESPSEVMLSIHHIRKALNEAIALLKKDINDHINGNPELKSDKKLLESIPGVGDVVANQMLVVYHSKNFKKASEMAAFLGLIPKERASGTLKGKTTLSKAGSPHLRALLFLPSVKATSCNPDIKAHYNRLLERGKTKMQAVGAVMRRLVHICFGVLKNQSVYQPQIIFA</sequence>
<evidence type="ECO:0000259" key="3">
    <source>
        <dbReference type="Pfam" id="PF02371"/>
    </source>
</evidence>
<dbReference type="EMBL" id="CP038817">
    <property type="protein sequence ID" value="QEN10943.1"/>
    <property type="molecule type" value="Genomic_DNA"/>
</dbReference>
<feature type="domain" description="Transposase IS116/IS110/IS902 C-terminal" evidence="3">
    <location>
        <begin position="205"/>
        <end position="288"/>
    </location>
</feature>
<dbReference type="EMBL" id="CP038817">
    <property type="protein sequence ID" value="QEN10341.1"/>
    <property type="molecule type" value="Genomic_DNA"/>
</dbReference>
<protein>
    <submittedName>
        <fullName evidence="11">IS110 family transposase</fullName>
    </submittedName>
</protein>
<evidence type="ECO:0000259" key="2">
    <source>
        <dbReference type="Pfam" id="PF01548"/>
    </source>
</evidence>
<dbReference type="Proteomes" id="UP000323974">
    <property type="component" value="Chromosome"/>
</dbReference>
<dbReference type="GeneID" id="78224562"/>
<evidence type="ECO:0000313" key="5">
    <source>
        <dbReference type="EMBL" id="QEN10474.1"/>
    </source>
</evidence>
<dbReference type="EMBL" id="CP038817">
    <property type="protein sequence ID" value="QEN10526.1"/>
    <property type="molecule type" value="Genomic_DNA"/>
</dbReference>
<gene>
    <name evidence="4" type="ORF">E5Q53_02065</name>
    <name evidence="5" type="ORF">E5Q53_02815</name>
    <name evidence="6" type="ORF">E5Q53_03100</name>
    <name evidence="7" type="ORF">E5Q53_03745</name>
    <name evidence="8" type="ORF">E5Q53_04735</name>
    <name evidence="9" type="ORF">E5Q53_05365</name>
    <name evidence="10" type="ORF">E5Q53_05545</name>
    <name evidence="11" type="ORF">E5Q53_08260</name>
</gene>
<dbReference type="InterPro" id="IPR047650">
    <property type="entry name" value="Transpos_IS110"/>
</dbReference>
<dbReference type="InterPro" id="IPR003346">
    <property type="entry name" value="Transposase_20"/>
</dbReference>
<dbReference type="EMBL" id="CP038817">
    <property type="protein sequence ID" value="QEN10915.1"/>
    <property type="molecule type" value="Genomic_DNA"/>
</dbReference>
<dbReference type="Pfam" id="PF02371">
    <property type="entry name" value="Transposase_20"/>
    <property type="match status" value="1"/>
</dbReference>
<keyword evidence="1" id="KW-0175">Coiled coil</keyword>
<dbReference type="PANTHER" id="PTHR33055:SF3">
    <property type="entry name" value="PUTATIVE TRANSPOSASE FOR IS117-RELATED"/>
    <property type="match status" value="1"/>
</dbReference>
<dbReference type="KEGG" id="hpaa:E5Q53_02065"/>
<dbReference type="KEGG" id="hpaa:E5Q53_05545"/>
<evidence type="ECO:0000313" key="6">
    <source>
        <dbReference type="EMBL" id="QEN10526.1"/>
    </source>
</evidence>
<dbReference type="Pfam" id="PF01548">
    <property type="entry name" value="DEDD_Tnp_IS110"/>
    <property type="match status" value="1"/>
</dbReference>
<dbReference type="GO" id="GO:0003677">
    <property type="term" value="F:DNA binding"/>
    <property type="evidence" value="ECO:0007669"/>
    <property type="project" value="InterPro"/>
</dbReference>
<dbReference type="EMBL" id="CP038817">
    <property type="protein sequence ID" value="QEN10630.1"/>
    <property type="molecule type" value="Genomic_DNA"/>
</dbReference>
<dbReference type="PANTHER" id="PTHR33055">
    <property type="entry name" value="TRANSPOSASE FOR INSERTION SEQUENCE ELEMENT IS1111A"/>
    <property type="match status" value="1"/>
</dbReference>
<dbReference type="RefSeq" id="WP_005706914.1">
    <property type="nucleotide sequence ID" value="NZ_CP038817.1"/>
</dbReference>
<reference evidence="11 12" key="1">
    <citation type="submission" date="2019-04" db="EMBL/GenBank/DDBJ databases">
        <title>Complete Genome and Methylome Analysis of Haemophilus haemolyticus NEB129.</title>
        <authorList>
            <person name="Fomenkov A."/>
            <person name="Roberts R.J."/>
            <person name="Anton B.P."/>
            <person name="Vincze T."/>
        </authorList>
    </citation>
    <scope>NUCLEOTIDE SEQUENCE [LARGE SCALE GENOMIC DNA]</scope>
    <source>
        <strain evidence="11 12">NEB129</strain>
    </source>
</reference>
<feature type="coiled-coil region" evidence="1">
    <location>
        <begin position="132"/>
        <end position="162"/>
    </location>
</feature>
<proteinExistence type="predicted"/>
<dbReference type="EMBL" id="CP038817">
    <property type="protein sequence ID" value="QEN11411.1"/>
    <property type="molecule type" value="Genomic_DNA"/>
</dbReference>
<evidence type="ECO:0000313" key="7">
    <source>
        <dbReference type="EMBL" id="QEN10630.1"/>
    </source>
</evidence>
<dbReference type="KEGG" id="hpaa:E5Q53_04735"/>
<dbReference type="EMBL" id="CP038817">
    <property type="protein sequence ID" value="QEN10474.1"/>
    <property type="molecule type" value="Genomic_DNA"/>
</dbReference>
<dbReference type="GO" id="GO:0004803">
    <property type="term" value="F:transposase activity"/>
    <property type="evidence" value="ECO:0007669"/>
    <property type="project" value="InterPro"/>
</dbReference>
<name>A0AAE6JVG6_HAEPH</name>
<dbReference type="KEGG" id="hpaa:E5Q53_05365"/>
<evidence type="ECO:0000313" key="9">
    <source>
        <dbReference type="EMBL" id="QEN10915.1"/>
    </source>
</evidence>
<dbReference type="GO" id="GO:0006313">
    <property type="term" value="P:DNA transposition"/>
    <property type="evidence" value="ECO:0007669"/>
    <property type="project" value="InterPro"/>
</dbReference>
<evidence type="ECO:0000313" key="11">
    <source>
        <dbReference type="EMBL" id="QEN11411.1"/>
    </source>
</evidence>
<evidence type="ECO:0000313" key="10">
    <source>
        <dbReference type="EMBL" id="QEN10943.1"/>
    </source>
</evidence>
<dbReference type="EMBL" id="CP038817">
    <property type="protein sequence ID" value="QEN10805.1"/>
    <property type="molecule type" value="Genomic_DNA"/>
</dbReference>
<dbReference type="NCBIfam" id="NF033542">
    <property type="entry name" value="transpos_IS110"/>
    <property type="match status" value="1"/>
</dbReference>
<evidence type="ECO:0000313" key="8">
    <source>
        <dbReference type="EMBL" id="QEN10805.1"/>
    </source>
</evidence>
<feature type="domain" description="Transposase IS110-like N-terminal" evidence="2">
    <location>
        <begin position="7"/>
        <end position="158"/>
    </location>
</feature>
<evidence type="ECO:0000313" key="4">
    <source>
        <dbReference type="EMBL" id="QEN10341.1"/>
    </source>
</evidence>
<dbReference type="InterPro" id="IPR002525">
    <property type="entry name" value="Transp_IS110-like_N"/>
</dbReference>
<organism evidence="11 12">
    <name type="scientific">Haemophilus parahaemolyticus</name>
    <dbReference type="NCBI Taxonomy" id="735"/>
    <lineage>
        <taxon>Bacteria</taxon>
        <taxon>Pseudomonadati</taxon>
        <taxon>Pseudomonadota</taxon>
        <taxon>Gammaproteobacteria</taxon>
        <taxon>Pasteurellales</taxon>
        <taxon>Pasteurellaceae</taxon>
        <taxon>Haemophilus</taxon>
    </lineage>
</organism>
<dbReference type="KEGG" id="hpaa:E5Q53_03745"/>
<evidence type="ECO:0000256" key="1">
    <source>
        <dbReference type="SAM" id="Coils"/>
    </source>
</evidence>
<dbReference type="KEGG" id="hpaa:E5Q53_03100"/>
<evidence type="ECO:0000313" key="12">
    <source>
        <dbReference type="Proteomes" id="UP000323974"/>
    </source>
</evidence>